<dbReference type="GO" id="GO:0003723">
    <property type="term" value="F:RNA binding"/>
    <property type="evidence" value="ECO:0007669"/>
    <property type="project" value="InterPro"/>
</dbReference>
<accession>A0A022W7E6</accession>
<dbReference type="EMBL" id="KK207797">
    <property type="protein sequence ID" value="EZF53993.1"/>
    <property type="molecule type" value="Genomic_DNA"/>
</dbReference>
<organism evidence="4">
    <name type="scientific">Trichophyton rubrum CBS 288.86</name>
    <dbReference type="NCBI Taxonomy" id="1215330"/>
    <lineage>
        <taxon>Eukaryota</taxon>
        <taxon>Fungi</taxon>
        <taxon>Dikarya</taxon>
        <taxon>Ascomycota</taxon>
        <taxon>Pezizomycotina</taxon>
        <taxon>Eurotiomycetes</taxon>
        <taxon>Eurotiomycetidae</taxon>
        <taxon>Onygenales</taxon>
        <taxon>Arthrodermataceae</taxon>
        <taxon>Trichophyton</taxon>
    </lineage>
</organism>
<name>A0A022W7E6_TRIRU</name>
<dbReference type="InterPro" id="IPR045114">
    <property type="entry name" value="Csn12-like"/>
</dbReference>
<dbReference type="PANTHER" id="PTHR12732:SF0">
    <property type="entry name" value="PCI DOMAIN-CONTAINING PROTEIN 2"/>
    <property type="match status" value="1"/>
</dbReference>
<dbReference type="OrthoDB" id="10252687at2759"/>
<dbReference type="PROSITE" id="PS50250">
    <property type="entry name" value="PCI"/>
    <property type="match status" value="1"/>
</dbReference>
<comment type="similarity">
    <text evidence="1">Belongs to the CSN12 family.</text>
</comment>
<dbReference type="GO" id="GO:0003690">
    <property type="term" value="F:double-stranded DNA binding"/>
    <property type="evidence" value="ECO:0007669"/>
    <property type="project" value="InterPro"/>
</dbReference>
<evidence type="ECO:0000259" key="3">
    <source>
        <dbReference type="PROSITE" id="PS50250"/>
    </source>
</evidence>
<dbReference type="AlphaFoldDB" id="A0A022W7E6"/>
<dbReference type="InterPro" id="IPR000717">
    <property type="entry name" value="PCI_dom"/>
</dbReference>
<dbReference type="Proteomes" id="UP000023758">
    <property type="component" value="Unassembled WGS sequence"/>
</dbReference>
<dbReference type="Gene3D" id="1.10.10.10">
    <property type="entry name" value="Winged helix-like DNA-binding domain superfamily/Winged helix DNA-binding domain"/>
    <property type="match status" value="1"/>
</dbReference>
<dbReference type="PANTHER" id="PTHR12732">
    <property type="entry name" value="UNCHARACTERIZED PROTEASOME COMPONENT REGION PCI-CONTAINING"/>
    <property type="match status" value="1"/>
</dbReference>
<evidence type="ECO:0000256" key="2">
    <source>
        <dbReference type="ARBA" id="ARBA00073854"/>
    </source>
</evidence>
<dbReference type="FunFam" id="1.10.10.10:FF:000366">
    <property type="entry name" value="COP9 signalosome complex subunit"/>
    <property type="match status" value="1"/>
</dbReference>
<dbReference type="Pfam" id="PF01399">
    <property type="entry name" value="PCI"/>
    <property type="match status" value="1"/>
</dbReference>
<dbReference type="SMART" id="SM00753">
    <property type="entry name" value="PAM"/>
    <property type="match status" value="1"/>
</dbReference>
<sequence length="496" mass="55363">MTSLFAEFKKAQSAGSGEALAATLNPVDIPRLRAFYNSTNSLSVASDIRYGLLQDRVTGTKLSKQEGNAWVDIYVAFWKAAGELVKLDDPNFTLSGRGTWTALFGHWKDIAVLLNTNYSSSTLEAWTLPVLYVVGKYLRIFAIKADAEAAQDPASTFNDGFQDDIVGNVSKNAKLEETSRIISRMYTVCLHDRAPIEESRKWGVYNTINLAFKTYFKLGSIPPCRNLLSAMKASQAELPPMEAFPKSHIVTFKYYLGVICFLEEGYVEVKCRHSRLSFTIISLLTSNRPRNILQLPGNFAAWIHIETESTYKTLLNIKISSSLTRHRLILTYLIPCHIVNTNTLPSASLLSRYPRIERLFGPLSQCIRKGDLAGVDAAMAGSENEFVKRRIYLPIERGRDLAIRNLFRKVFIAGGYDPPVNGQPPIRRTRVPVKEFAAAMRLGTGNTQQKSKVDLDEVECYLSNMIYKNLMKGYIARERGIVVLSKGGTAFPGTGV</sequence>
<evidence type="ECO:0000313" key="4">
    <source>
        <dbReference type="EMBL" id="EZF53993.1"/>
    </source>
</evidence>
<proteinExistence type="inferred from homology"/>
<gene>
    <name evidence="4" type="ORF">H103_03186</name>
</gene>
<protein>
    <recommendedName>
        <fullName evidence="2">Protein CSN12 homolog</fullName>
    </recommendedName>
</protein>
<evidence type="ECO:0000256" key="1">
    <source>
        <dbReference type="ARBA" id="ARBA00025771"/>
    </source>
</evidence>
<feature type="domain" description="PCI" evidence="3">
    <location>
        <begin position="272"/>
        <end position="489"/>
    </location>
</feature>
<dbReference type="InterPro" id="IPR036388">
    <property type="entry name" value="WH-like_DNA-bd_sf"/>
</dbReference>
<reference evidence="4" key="1">
    <citation type="submission" date="2014-02" db="EMBL/GenBank/DDBJ databases">
        <title>The Genome Sequence of Trichophyton rubrum (morphotype fischeri) CBS 288.86.</title>
        <authorList>
            <consortium name="The Broad Institute Genomics Platform"/>
            <person name="Cuomo C.A."/>
            <person name="White T.C."/>
            <person name="Graser Y."/>
            <person name="Martinez-Rossi N."/>
            <person name="Heitman J."/>
            <person name="Young S.K."/>
            <person name="Zeng Q."/>
            <person name="Gargeya S."/>
            <person name="Abouelleil A."/>
            <person name="Alvarado L."/>
            <person name="Chapman S.B."/>
            <person name="Gainer-Dewar J."/>
            <person name="Goldberg J."/>
            <person name="Griggs A."/>
            <person name="Gujja S."/>
            <person name="Hansen M."/>
            <person name="Howarth C."/>
            <person name="Imamovic A."/>
            <person name="Larimer J."/>
            <person name="Martinez D."/>
            <person name="Murphy C."/>
            <person name="Pearson M.D."/>
            <person name="Persinoti G."/>
            <person name="Poon T."/>
            <person name="Priest M."/>
            <person name="Roberts A.D."/>
            <person name="Saif S."/>
            <person name="Shea T.D."/>
            <person name="Sykes S.N."/>
            <person name="Wortman J."/>
            <person name="Nusbaum C."/>
            <person name="Birren B."/>
        </authorList>
    </citation>
    <scope>NUCLEOTIDE SEQUENCE [LARGE SCALE GENOMIC DNA]</scope>
    <source>
        <strain evidence="4">CBS 288.86</strain>
    </source>
</reference>